<dbReference type="EMBL" id="SNQG01000004">
    <property type="protein sequence ID" value="TEW66034.1"/>
    <property type="molecule type" value="Genomic_DNA"/>
</dbReference>
<dbReference type="Proteomes" id="UP000583101">
    <property type="component" value="Unassembled WGS sequence"/>
</dbReference>
<feature type="region of interest" description="Disordered" evidence="1">
    <location>
        <begin position="171"/>
        <end position="192"/>
    </location>
</feature>
<reference evidence="3 6" key="3">
    <citation type="submission" date="2020-08" db="EMBL/GenBank/DDBJ databases">
        <title>Genomic Encyclopedia of Type Strains, Phase IV (KMG-IV): sequencing the most valuable type-strain genomes for metagenomic binning, comparative biology and taxonomic classification.</title>
        <authorList>
            <person name="Goeker M."/>
        </authorList>
    </citation>
    <scope>NUCLEOTIDE SEQUENCE [LARGE SCALE GENOMIC DNA]</scope>
    <source>
        <strain evidence="3 6">DSM 100995</strain>
    </source>
</reference>
<dbReference type="InterPro" id="IPR025295">
    <property type="entry name" value="eCIS_core_dom"/>
</dbReference>
<dbReference type="AlphaFoldDB" id="A0A4Y8ABV0"/>
<dbReference type="OrthoDB" id="292792at2"/>
<sequence>MFSYDNREQAHAPSSNIADVVQKRSNQAATIQLVDNRKDTVVQKQSQTAAQHSPQTRQAVQLQAMANRYTAHKPMQPIQRQTKGTGLPAQLKAGVENLSGLSMDDVKVHYNSAQPAQMQAHAYAQGTDIHIAPGQEEHLPHEAWHVVQQKQGRVKPTIQLKGEIAVNDDNGLEKESDVMGARANSFAGSSSL</sequence>
<protein>
    <submittedName>
        <fullName evidence="4">DUF4157 domain-containing protein</fullName>
    </submittedName>
</protein>
<evidence type="ECO:0000313" key="4">
    <source>
        <dbReference type="EMBL" id="TEW66034.1"/>
    </source>
</evidence>
<dbReference type="RefSeq" id="WP_134336898.1">
    <property type="nucleotide sequence ID" value="NZ_BMCZ01000002.1"/>
</dbReference>
<organism evidence="4 5">
    <name type="scientific">Mucilaginibacter phyllosphaerae</name>
    <dbReference type="NCBI Taxonomy" id="1812349"/>
    <lineage>
        <taxon>Bacteria</taxon>
        <taxon>Pseudomonadati</taxon>
        <taxon>Bacteroidota</taxon>
        <taxon>Sphingobacteriia</taxon>
        <taxon>Sphingobacteriales</taxon>
        <taxon>Sphingobacteriaceae</taxon>
        <taxon>Mucilaginibacter</taxon>
    </lineage>
</organism>
<comment type="caution">
    <text evidence="4">The sequence shown here is derived from an EMBL/GenBank/DDBJ whole genome shotgun (WGS) entry which is preliminary data.</text>
</comment>
<evidence type="ECO:0000313" key="5">
    <source>
        <dbReference type="Proteomes" id="UP000297248"/>
    </source>
</evidence>
<evidence type="ECO:0000313" key="3">
    <source>
        <dbReference type="EMBL" id="MBB3969156.1"/>
    </source>
</evidence>
<keyword evidence="6" id="KW-1185">Reference proteome</keyword>
<dbReference type="Proteomes" id="UP000297248">
    <property type="component" value="Unassembled WGS sequence"/>
</dbReference>
<name>A0A4Y8ABV0_9SPHI</name>
<reference evidence="4 5" key="1">
    <citation type="journal article" date="2016" name="Int. J. Syst. Evol. Microbiol.">
        <title>Proposal of Mucilaginibacter phyllosphaerae sp. nov. isolated from the phyllosphere of Galium album.</title>
        <authorList>
            <person name="Aydogan E.L."/>
            <person name="Busse H.J."/>
            <person name="Moser G."/>
            <person name="Muller C."/>
            <person name="Kampfer P."/>
            <person name="Glaeser S.P."/>
        </authorList>
    </citation>
    <scope>NUCLEOTIDE SEQUENCE [LARGE SCALE GENOMIC DNA]</scope>
    <source>
        <strain evidence="4 5">PP-F2FG21</strain>
    </source>
</reference>
<dbReference type="EMBL" id="JACIEG010000003">
    <property type="protein sequence ID" value="MBB3969156.1"/>
    <property type="molecule type" value="Genomic_DNA"/>
</dbReference>
<evidence type="ECO:0000259" key="2">
    <source>
        <dbReference type="Pfam" id="PF13699"/>
    </source>
</evidence>
<reference evidence="4" key="2">
    <citation type="submission" date="2019-03" db="EMBL/GenBank/DDBJ databases">
        <authorList>
            <person name="Yan Y.-Q."/>
            <person name="Du Z.-J."/>
        </authorList>
    </citation>
    <scope>NUCLEOTIDE SEQUENCE</scope>
    <source>
        <strain evidence="4">PP-F2FG21</strain>
    </source>
</reference>
<gene>
    <name evidence="4" type="ORF">E2R65_12990</name>
    <name evidence="3" type="ORF">GGR35_001759</name>
</gene>
<evidence type="ECO:0000313" key="6">
    <source>
        <dbReference type="Proteomes" id="UP000583101"/>
    </source>
</evidence>
<accession>A0A4Y8ABV0</accession>
<dbReference type="Pfam" id="PF13699">
    <property type="entry name" value="eCIS_core"/>
    <property type="match status" value="1"/>
</dbReference>
<evidence type="ECO:0000256" key="1">
    <source>
        <dbReference type="SAM" id="MobiDB-lite"/>
    </source>
</evidence>
<feature type="domain" description="eCIS core" evidence="2">
    <location>
        <begin position="87"/>
        <end position="152"/>
    </location>
</feature>
<proteinExistence type="predicted"/>